<accession>A0A8X6S8M9</accession>
<proteinExistence type="predicted"/>
<protein>
    <submittedName>
        <fullName evidence="1">Uncharacterized protein</fullName>
    </submittedName>
</protein>
<evidence type="ECO:0000313" key="1">
    <source>
        <dbReference type="EMBL" id="GFY04857.1"/>
    </source>
</evidence>
<evidence type="ECO:0000313" key="2">
    <source>
        <dbReference type="Proteomes" id="UP000887159"/>
    </source>
</evidence>
<dbReference type="EMBL" id="BMAU01021246">
    <property type="protein sequence ID" value="GFY04857.1"/>
    <property type="molecule type" value="Genomic_DNA"/>
</dbReference>
<organism evidence="1 2">
    <name type="scientific">Trichonephila clavipes</name>
    <name type="common">Golden silk orbweaver</name>
    <name type="synonym">Nephila clavipes</name>
    <dbReference type="NCBI Taxonomy" id="2585209"/>
    <lineage>
        <taxon>Eukaryota</taxon>
        <taxon>Metazoa</taxon>
        <taxon>Ecdysozoa</taxon>
        <taxon>Arthropoda</taxon>
        <taxon>Chelicerata</taxon>
        <taxon>Arachnida</taxon>
        <taxon>Araneae</taxon>
        <taxon>Araneomorphae</taxon>
        <taxon>Entelegynae</taxon>
        <taxon>Araneoidea</taxon>
        <taxon>Nephilidae</taxon>
        <taxon>Trichonephila</taxon>
    </lineage>
</organism>
<keyword evidence="2" id="KW-1185">Reference proteome</keyword>
<dbReference type="Proteomes" id="UP000887159">
    <property type="component" value="Unassembled WGS sequence"/>
</dbReference>
<gene>
    <name evidence="1" type="ORF">TNCV_3952631</name>
</gene>
<name>A0A8X6S8M9_TRICX</name>
<reference evidence="1" key="1">
    <citation type="submission" date="2020-08" db="EMBL/GenBank/DDBJ databases">
        <title>Multicomponent nature underlies the extraordinary mechanical properties of spider dragline silk.</title>
        <authorList>
            <person name="Kono N."/>
            <person name="Nakamura H."/>
            <person name="Mori M."/>
            <person name="Yoshida Y."/>
            <person name="Ohtoshi R."/>
            <person name="Malay A.D."/>
            <person name="Moran D.A.P."/>
            <person name="Tomita M."/>
            <person name="Numata K."/>
            <person name="Arakawa K."/>
        </authorList>
    </citation>
    <scope>NUCLEOTIDE SEQUENCE</scope>
</reference>
<dbReference type="AlphaFoldDB" id="A0A8X6S8M9"/>
<sequence>MAVAQSPQLGEVHLLWHNQRRPHEEQAGAEEDQFKGFESFLPLEPFKIHLKDTVVQLLWARNVYKNLTVLKFSQRANSLWLFVIKNCLNFVRQWLNAIRSDKVAKENEFSHTKFTFRDI</sequence>
<comment type="caution">
    <text evidence="1">The sequence shown here is derived from an EMBL/GenBank/DDBJ whole genome shotgun (WGS) entry which is preliminary data.</text>
</comment>